<dbReference type="AlphaFoldDB" id="A0AAW5TN20"/>
<name>A0AAW5TN20_9LACT</name>
<feature type="transmembrane region" description="Helical" evidence="1">
    <location>
        <begin position="115"/>
        <end position="136"/>
    </location>
</feature>
<evidence type="ECO:0000313" key="2">
    <source>
        <dbReference type="EMBL" id="MCW2280093.1"/>
    </source>
</evidence>
<proteinExistence type="predicted"/>
<keyword evidence="1" id="KW-0472">Membrane</keyword>
<feature type="transmembrane region" description="Helical" evidence="1">
    <location>
        <begin position="142"/>
        <end position="167"/>
    </location>
</feature>
<keyword evidence="1" id="KW-1133">Transmembrane helix</keyword>
<comment type="caution">
    <text evidence="2">The sequence shown here is derived from an EMBL/GenBank/DDBJ whole genome shotgun (WGS) entry which is preliminary data.</text>
</comment>
<organism evidence="2 3">
    <name type="scientific">Lactococcus lactis</name>
    <dbReference type="NCBI Taxonomy" id="1358"/>
    <lineage>
        <taxon>Bacteria</taxon>
        <taxon>Bacillati</taxon>
        <taxon>Bacillota</taxon>
        <taxon>Bacilli</taxon>
        <taxon>Lactobacillales</taxon>
        <taxon>Streptococcaceae</taxon>
        <taxon>Lactococcus</taxon>
    </lineage>
</organism>
<gene>
    <name evidence="2" type="ORF">M2256_000551</name>
</gene>
<evidence type="ECO:0000313" key="3">
    <source>
        <dbReference type="Proteomes" id="UP001207687"/>
    </source>
</evidence>
<sequence>MLNGIKKLLESIQPLSDNIGAGLEWFYKNVLLPLAGFTIQDLIPAFLQALGGAIDFVNGVIEALKPAFKLFWDNFLKPVAEWTGGVIVDVLKGLGDVLSTIGDWLSEHGKGFSDFVITLGTFAGVVGGIIAVGTAIETFVGFLGGLAAIITGAGGVTGAIGSLVAILGGPITIVKVLFLLHPEIKRVLLCNLPFLISFLHGRSKVKGEVMKTTAWF</sequence>
<keyword evidence="1" id="KW-0812">Transmembrane</keyword>
<reference evidence="2" key="1">
    <citation type="submission" date="2023-08" db="EMBL/GenBank/DDBJ databases">
        <title>Genomic analyses of the natural microbiome of Caenorhabditis elegans.</title>
        <authorList>
            <person name="Samuel B."/>
        </authorList>
    </citation>
    <scope>NUCLEOTIDE SEQUENCE</scope>
    <source>
        <strain evidence="2">BIGb0220</strain>
    </source>
</reference>
<accession>A0AAW5TN20</accession>
<protein>
    <submittedName>
        <fullName evidence="2">Uncharacterized protein</fullName>
    </submittedName>
</protein>
<dbReference type="EMBL" id="JAOQNN010000001">
    <property type="protein sequence ID" value="MCW2280093.1"/>
    <property type="molecule type" value="Genomic_DNA"/>
</dbReference>
<evidence type="ECO:0000256" key="1">
    <source>
        <dbReference type="SAM" id="Phobius"/>
    </source>
</evidence>
<dbReference type="Proteomes" id="UP001207687">
    <property type="component" value="Unassembled WGS sequence"/>
</dbReference>